<name>A0A2R3J3H9_9PSED</name>
<evidence type="ECO:0000313" key="2">
    <source>
        <dbReference type="Proteomes" id="UP000238390"/>
    </source>
</evidence>
<dbReference type="AlphaFoldDB" id="A0A2R3J3H9"/>
<organism evidence="1 2">
    <name type="scientific">Pseudomonas paraeruginosa</name>
    <dbReference type="NCBI Taxonomy" id="2994495"/>
    <lineage>
        <taxon>Bacteria</taxon>
        <taxon>Pseudomonadati</taxon>
        <taxon>Pseudomonadota</taxon>
        <taxon>Gammaproteobacteria</taxon>
        <taxon>Pseudomonadales</taxon>
        <taxon>Pseudomonadaceae</taxon>
        <taxon>Pseudomonas</taxon>
    </lineage>
</organism>
<gene>
    <name evidence="1" type="ORF">CSB93_2774</name>
</gene>
<protein>
    <submittedName>
        <fullName evidence="1">Uncharacterized protein</fullName>
    </submittedName>
</protein>
<reference evidence="1 2" key="1">
    <citation type="submission" date="2018-02" db="EMBL/GenBank/DDBJ databases">
        <title>FDA/CDC Antimicrobial Resistant Isolate Bank Genome Sequencing.</title>
        <authorList>
            <person name="Benahmed F.H."/>
            <person name="Lutgring J.D."/>
            <person name="Yoo B."/>
            <person name="Machado M."/>
            <person name="Brown A."/>
            <person name="McAllister G."/>
            <person name="Perry A."/>
            <person name="Halpin A.L."/>
            <person name="Vavikolanu K."/>
            <person name="Ott S."/>
            <person name="Zhao X."/>
            <person name="Tallon L.J."/>
            <person name="Sadzewicz L."/>
            <person name="Aluvathingal J."/>
            <person name="Nadendla S."/>
            <person name="Voskania-kordi A."/>
            <person name="Simonyan V."/>
            <person name="Patel J."/>
            <person name="Shawar R.M."/>
        </authorList>
    </citation>
    <scope>NUCLEOTIDE SEQUENCE [LARGE SCALE GENOMIC DNA]</scope>
    <source>
        <strain evidence="1 2">AR_0356</strain>
    </source>
</reference>
<accession>A0A2R3J3H9</accession>
<evidence type="ECO:0000313" key="1">
    <source>
        <dbReference type="EMBL" id="AVK08729.1"/>
    </source>
</evidence>
<dbReference type="Proteomes" id="UP000238390">
    <property type="component" value="Chromosome"/>
</dbReference>
<keyword evidence="2" id="KW-1185">Reference proteome</keyword>
<dbReference type="EMBL" id="CP027169">
    <property type="protein sequence ID" value="AVK08729.1"/>
    <property type="molecule type" value="Genomic_DNA"/>
</dbReference>
<sequence length="97" mass="10939">MSHKPGMIIDGYQPDHHFDKHFYSIVSLLGIQERLSGFIRRALPGERRFAAGEIVEFALTDYKCKEIVAIADAPKEKSDFMALVEEHGDSLESIIFG</sequence>
<proteinExistence type="predicted"/>